<reference evidence="2" key="1">
    <citation type="submission" date="2022-11" db="UniProtKB">
        <authorList>
            <consortium name="WormBaseParasite"/>
        </authorList>
    </citation>
    <scope>IDENTIFICATION</scope>
</reference>
<accession>A0A914I4S0</accession>
<dbReference type="WBParaSite" id="Gr19_v10_g6602.t1">
    <property type="protein sequence ID" value="Gr19_v10_g6602.t1"/>
    <property type="gene ID" value="Gr19_v10_g6602"/>
</dbReference>
<sequence>MGEPSVFSLQGESSFRYRAKCPMTTSITPDFFPILDFNKPSASSNAVVKVGNDGKHKYHVNKENRTSCSARRSKSGRTPAVSRWRWTASRVFPAVTMGLERPGQSVIRVAMSVLMS</sequence>
<name>A0A914I4S0_GLORO</name>
<organism evidence="1 2">
    <name type="scientific">Globodera rostochiensis</name>
    <name type="common">Golden nematode worm</name>
    <name type="synonym">Heterodera rostochiensis</name>
    <dbReference type="NCBI Taxonomy" id="31243"/>
    <lineage>
        <taxon>Eukaryota</taxon>
        <taxon>Metazoa</taxon>
        <taxon>Ecdysozoa</taxon>
        <taxon>Nematoda</taxon>
        <taxon>Chromadorea</taxon>
        <taxon>Rhabditida</taxon>
        <taxon>Tylenchina</taxon>
        <taxon>Tylenchomorpha</taxon>
        <taxon>Tylenchoidea</taxon>
        <taxon>Heteroderidae</taxon>
        <taxon>Heteroderinae</taxon>
        <taxon>Globodera</taxon>
    </lineage>
</organism>
<protein>
    <submittedName>
        <fullName evidence="2">Uncharacterized protein</fullName>
    </submittedName>
</protein>
<evidence type="ECO:0000313" key="1">
    <source>
        <dbReference type="Proteomes" id="UP000887572"/>
    </source>
</evidence>
<evidence type="ECO:0000313" key="2">
    <source>
        <dbReference type="WBParaSite" id="Gr19_v10_g6602.t1"/>
    </source>
</evidence>
<dbReference type="AlphaFoldDB" id="A0A914I4S0"/>
<keyword evidence="1" id="KW-1185">Reference proteome</keyword>
<proteinExistence type="predicted"/>
<dbReference type="Proteomes" id="UP000887572">
    <property type="component" value="Unplaced"/>
</dbReference>